<dbReference type="Gene3D" id="3.40.640.10">
    <property type="entry name" value="Type I PLP-dependent aspartate aminotransferase-like (Major domain)"/>
    <property type="match status" value="1"/>
</dbReference>
<evidence type="ECO:0000256" key="3">
    <source>
        <dbReference type="ARBA" id="ARBA00022793"/>
    </source>
</evidence>
<dbReference type="AlphaFoldDB" id="A0ABD1EQN5"/>
<organism evidence="8 9">
    <name type="scientific">Hypothenemus hampei</name>
    <name type="common">Coffee berry borer</name>
    <dbReference type="NCBI Taxonomy" id="57062"/>
    <lineage>
        <taxon>Eukaryota</taxon>
        <taxon>Metazoa</taxon>
        <taxon>Ecdysozoa</taxon>
        <taxon>Arthropoda</taxon>
        <taxon>Hexapoda</taxon>
        <taxon>Insecta</taxon>
        <taxon>Pterygota</taxon>
        <taxon>Neoptera</taxon>
        <taxon>Endopterygota</taxon>
        <taxon>Coleoptera</taxon>
        <taxon>Polyphaga</taxon>
        <taxon>Cucujiformia</taxon>
        <taxon>Curculionidae</taxon>
        <taxon>Scolytinae</taxon>
        <taxon>Hypothenemus</taxon>
    </lineage>
</organism>
<dbReference type="InterPro" id="IPR015424">
    <property type="entry name" value="PyrdxlP-dep_Trfase"/>
</dbReference>
<dbReference type="PANTHER" id="PTHR45677">
    <property type="entry name" value="GLUTAMATE DECARBOXYLASE-RELATED"/>
    <property type="match status" value="1"/>
</dbReference>
<sequence length="626" mass="71543">MYVDTKKPHHLHSPNSQNKTIRPTINKITCIPKRLKMSGIYKKTQNLQHHTAVQPNNDLLRLDDALLAEMSCVDCKKLLIPPIYHCERGHTSCAFCHGRNKLCKYCGSKNGKYRSYHVEKILNVLTSPCKHARHVCTKRFPLKKLTQHEEECTRFKMPCPFKEAPCNFTGRQDKVVLWKEPQELEEIFDFSLPQTGTGHQQLLKIMKDTVKFSVKTGHPYFINQLFSGLDPYGLAGQWLTDALNASVYTYEVAPVFTLMEKHVLLEVCKMVGSRWKDGIFCPGGSFGNGVAINLARFKKFPEAKENGNCTLPKLKVFTSDECHYSIFKFASLLGIGENNVVPLKTNDVGEIIADDLEKKIQEVLRERDVPLIVVATLGTTVRGAFDPVQEISRICKKYEIWLHVDAAWGGGLLFSQRHRSKLNGIEAADSIVINPHKLLAVPQQCSMLLVTDKELMHQCHARGAEYLFQKDKYYDPSYDTGDKYLQCGRKCDVFKFWLMWKAKGSAGFAQHIDTLMDLAEYFEHQVKVRPDFMLVSKRQYVNVCFWYLPKYLRGKSNIADYNVQLQKVAPQIKAVMVKHGSVMLNYQPLKSLPNFFRFVSQNSALTKKDVDFILDHIAEIGDTLFS</sequence>
<dbReference type="Proteomes" id="UP001566132">
    <property type="component" value="Unassembled WGS sequence"/>
</dbReference>
<feature type="region of interest" description="Disordered" evidence="7">
    <location>
        <begin position="1"/>
        <end position="20"/>
    </location>
</feature>
<evidence type="ECO:0000256" key="5">
    <source>
        <dbReference type="ARBA" id="ARBA00023239"/>
    </source>
</evidence>
<name>A0ABD1EQN5_HYPHA</name>
<keyword evidence="4 6" id="KW-0663">Pyridoxal phosphate</keyword>
<proteinExistence type="inferred from homology"/>
<evidence type="ECO:0000256" key="4">
    <source>
        <dbReference type="ARBA" id="ARBA00022898"/>
    </source>
</evidence>
<gene>
    <name evidence="8" type="ORF">ABEB36_006477</name>
</gene>
<protein>
    <recommendedName>
        <fullName evidence="10">Cysteine sulfinic acid decarboxylase</fullName>
    </recommendedName>
</protein>
<accession>A0ABD1EQN5</accession>
<dbReference type="SUPFAM" id="SSF49599">
    <property type="entry name" value="TRAF domain-like"/>
    <property type="match status" value="1"/>
</dbReference>
<dbReference type="EMBL" id="JBDJPC010000005">
    <property type="protein sequence ID" value="KAL1501085.1"/>
    <property type="molecule type" value="Genomic_DNA"/>
</dbReference>
<dbReference type="Gene3D" id="3.90.1150.170">
    <property type="match status" value="1"/>
</dbReference>
<dbReference type="GO" id="GO:0016831">
    <property type="term" value="F:carboxy-lyase activity"/>
    <property type="evidence" value="ECO:0007669"/>
    <property type="project" value="UniProtKB-KW"/>
</dbReference>
<keyword evidence="3" id="KW-0210">Decarboxylase</keyword>
<reference evidence="8 9" key="1">
    <citation type="submission" date="2024-05" db="EMBL/GenBank/DDBJ databases">
        <title>Genetic variation in Jamaican populations of the coffee berry borer (Hypothenemus hampei).</title>
        <authorList>
            <person name="Errbii M."/>
            <person name="Myrie A."/>
        </authorList>
    </citation>
    <scope>NUCLEOTIDE SEQUENCE [LARGE SCALE GENOMIC DNA]</scope>
    <source>
        <strain evidence="8">JA-Hopewell-2020-01-JO</strain>
        <tissue evidence="8">Whole body</tissue>
    </source>
</reference>
<evidence type="ECO:0008006" key="10">
    <source>
        <dbReference type="Google" id="ProtNLM"/>
    </source>
</evidence>
<comment type="similarity">
    <text evidence="2">Belongs to the group II decarboxylase family.</text>
</comment>
<comment type="caution">
    <text evidence="8">The sequence shown here is derived from an EMBL/GenBank/DDBJ whole genome shotgun (WGS) entry which is preliminary data.</text>
</comment>
<evidence type="ECO:0000256" key="2">
    <source>
        <dbReference type="ARBA" id="ARBA00009533"/>
    </source>
</evidence>
<dbReference type="Gene3D" id="3.30.40.10">
    <property type="entry name" value="Zinc/RING finger domain, C3HC4 (zinc finger)"/>
    <property type="match status" value="1"/>
</dbReference>
<dbReference type="InterPro" id="IPR013083">
    <property type="entry name" value="Znf_RING/FYVE/PHD"/>
</dbReference>
<dbReference type="Pfam" id="PF21361">
    <property type="entry name" value="Sina_ZnF"/>
    <property type="match status" value="1"/>
</dbReference>
<dbReference type="PANTHER" id="PTHR45677:SF12">
    <property type="entry name" value="BLACK, ISOFORM A"/>
    <property type="match status" value="1"/>
</dbReference>
<dbReference type="CDD" id="cd06450">
    <property type="entry name" value="DOPA_deC_like"/>
    <property type="match status" value="1"/>
</dbReference>
<dbReference type="InterPro" id="IPR015421">
    <property type="entry name" value="PyrdxlP-dep_Trfase_major"/>
</dbReference>
<feature type="modified residue" description="N6-(pyridoxal phosphate)lysine" evidence="6">
    <location>
        <position position="437"/>
    </location>
</feature>
<evidence type="ECO:0000256" key="6">
    <source>
        <dbReference type="PIRSR" id="PIRSR602129-50"/>
    </source>
</evidence>
<evidence type="ECO:0000256" key="1">
    <source>
        <dbReference type="ARBA" id="ARBA00001933"/>
    </source>
</evidence>
<evidence type="ECO:0000313" key="9">
    <source>
        <dbReference type="Proteomes" id="UP001566132"/>
    </source>
</evidence>
<evidence type="ECO:0000313" key="8">
    <source>
        <dbReference type="EMBL" id="KAL1501085.1"/>
    </source>
</evidence>
<keyword evidence="9" id="KW-1185">Reference proteome</keyword>
<evidence type="ECO:0000256" key="7">
    <source>
        <dbReference type="SAM" id="MobiDB-lite"/>
    </source>
</evidence>
<dbReference type="InterPro" id="IPR002129">
    <property type="entry name" value="PyrdxlP-dep_de-COase"/>
</dbReference>
<keyword evidence="5" id="KW-0456">Lyase</keyword>
<comment type="cofactor">
    <cofactor evidence="1 6">
        <name>pyridoxal 5'-phosphate</name>
        <dbReference type="ChEBI" id="CHEBI:597326"/>
    </cofactor>
</comment>
<dbReference type="Pfam" id="PF00282">
    <property type="entry name" value="Pyridoxal_deC"/>
    <property type="match status" value="1"/>
</dbReference>
<dbReference type="SUPFAM" id="SSF53383">
    <property type="entry name" value="PLP-dependent transferases"/>
    <property type="match status" value="1"/>
</dbReference>